<dbReference type="Proteomes" id="UP001305779">
    <property type="component" value="Unassembled WGS sequence"/>
</dbReference>
<name>A0ABR0ES85_ZASCE</name>
<dbReference type="EMBL" id="JAXOVC010000003">
    <property type="protein sequence ID" value="KAK4504000.1"/>
    <property type="molecule type" value="Genomic_DNA"/>
</dbReference>
<feature type="region of interest" description="Disordered" evidence="1">
    <location>
        <begin position="1"/>
        <end position="32"/>
    </location>
</feature>
<protein>
    <submittedName>
        <fullName evidence="2">Uncharacterized protein</fullName>
    </submittedName>
</protein>
<sequence length="223" mass="23256">MAQHTTTGGDISRSLRPGDGEDTATPIPTAEFDAILERGGHITSLHIAAIEGRALNPPNNEEPEPVVGSAGNDPAPGGSQGSDVGGDQPAQDEGDPGEADEEDAEDDDEDDEVDDAEAARQGSRPASDRIVAAAGLAALPDTPTFRRATVDQYLHLLNFWHLGHGAWTLGLPPTGPGQPDRSRTGVVGPGKYTHVAPSPILCTNSNVLDAAAWIAIHRHIPQQ</sequence>
<feature type="compositionally biased region" description="Acidic residues" evidence="1">
    <location>
        <begin position="90"/>
        <end position="116"/>
    </location>
</feature>
<evidence type="ECO:0000256" key="1">
    <source>
        <dbReference type="SAM" id="MobiDB-lite"/>
    </source>
</evidence>
<comment type="caution">
    <text evidence="2">The sequence shown here is derived from an EMBL/GenBank/DDBJ whole genome shotgun (WGS) entry which is preliminary data.</text>
</comment>
<reference evidence="2 3" key="1">
    <citation type="journal article" date="2023" name="G3 (Bethesda)">
        <title>A chromosome-level genome assembly of Zasmidium syzygii isolated from banana leaves.</title>
        <authorList>
            <person name="van Westerhoven A.C."/>
            <person name="Mehrabi R."/>
            <person name="Talebi R."/>
            <person name="Steentjes M.B.F."/>
            <person name="Corcolon B."/>
            <person name="Chong P.A."/>
            <person name="Kema G.H.J."/>
            <person name="Seidl M.F."/>
        </authorList>
    </citation>
    <scope>NUCLEOTIDE SEQUENCE [LARGE SCALE GENOMIC DNA]</scope>
    <source>
        <strain evidence="2 3">P124</strain>
    </source>
</reference>
<proteinExistence type="predicted"/>
<organism evidence="2 3">
    <name type="scientific">Zasmidium cellare</name>
    <name type="common">Wine cellar mold</name>
    <name type="synonym">Racodium cellare</name>
    <dbReference type="NCBI Taxonomy" id="395010"/>
    <lineage>
        <taxon>Eukaryota</taxon>
        <taxon>Fungi</taxon>
        <taxon>Dikarya</taxon>
        <taxon>Ascomycota</taxon>
        <taxon>Pezizomycotina</taxon>
        <taxon>Dothideomycetes</taxon>
        <taxon>Dothideomycetidae</taxon>
        <taxon>Mycosphaerellales</taxon>
        <taxon>Mycosphaerellaceae</taxon>
        <taxon>Zasmidium</taxon>
    </lineage>
</organism>
<gene>
    <name evidence="2" type="ORF">PRZ48_004915</name>
</gene>
<accession>A0ABR0ES85</accession>
<keyword evidence="3" id="KW-1185">Reference proteome</keyword>
<evidence type="ECO:0000313" key="3">
    <source>
        <dbReference type="Proteomes" id="UP001305779"/>
    </source>
</evidence>
<feature type="region of interest" description="Disordered" evidence="1">
    <location>
        <begin position="53"/>
        <end position="127"/>
    </location>
</feature>
<evidence type="ECO:0000313" key="2">
    <source>
        <dbReference type="EMBL" id="KAK4504000.1"/>
    </source>
</evidence>